<evidence type="ECO:0000256" key="3">
    <source>
        <dbReference type="ARBA" id="ARBA00022989"/>
    </source>
</evidence>
<feature type="transmembrane region" description="Helical" evidence="6">
    <location>
        <begin position="403"/>
        <end position="422"/>
    </location>
</feature>
<organism evidence="8">
    <name type="scientific">Rhipicephalus pulchellus</name>
    <name type="common">Yellow backed tick</name>
    <name type="synonym">Dermacentor pulchellus</name>
    <dbReference type="NCBI Taxonomy" id="72859"/>
    <lineage>
        <taxon>Eukaryota</taxon>
        <taxon>Metazoa</taxon>
        <taxon>Ecdysozoa</taxon>
        <taxon>Arthropoda</taxon>
        <taxon>Chelicerata</taxon>
        <taxon>Arachnida</taxon>
        <taxon>Acari</taxon>
        <taxon>Parasitiformes</taxon>
        <taxon>Ixodida</taxon>
        <taxon>Ixodoidea</taxon>
        <taxon>Ixodidae</taxon>
        <taxon>Rhipicephalinae</taxon>
        <taxon>Rhipicephalus</taxon>
        <taxon>Rhipicephalus</taxon>
    </lineage>
</organism>
<dbReference type="PROSITE" id="PS50850">
    <property type="entry name" value="MFS"/>
    <property type="match status" value="1"/>
</dbReference>
<feature type="transmembrane region" description="Helical" evidence="6">
    <location>
        <begin position="344"/>
        <end position="361"/>
    </location>
</feature>
<dbReference type="InterPro" id="IPR005828">
    <property type="entry name" value="MFS_sugar_transport-like"/>
</dbReference>
<dbReference type="PANTHER" id="PTHR24064">
    <property type="entry name" value="SOLUTE CARRIER FAMILY 22 MEMBER"/>
    <property type="match status" value="1"/>
</dbReference>
<feature type="transmembrane region" description="Helical" evidence="6">
    <location>
        <begin position="198"/>
        <end position="222"/>
    </location>
</feature>
<dbReference type="InterPro" id="IPR036259">
    <property type="entry name" value="MFS_trans_sf"/>
</dbReference>
<feature type="transmembrane region" description="Helical" evidence="6">
    <location>
        <begin position="173"/>
        <end position="192"/>
    </location>
</feature>
<dbReference type="Gene3D" id="1.20.1250.20">
    <property type="entry name" value="MFS general substrate transporter like domains"/>
    <property type="match status" value="1"/>
</dbReference>
<protein>
    <submittedName>
        <fullName evidence="8">Putative integral to membrane</fullName>
    </submittedName>
</protein>
<dbReference type="GO" id="GO:0016020">
    <property type="term" value="C:membrane"/>
    <property type="evidence" value="ECO:0007669"/>
    <property type="project" value="UniProtKB-SubCell"/>
</dbReference>
<keyword evidence="4 6" id="KW-0472">Membrane</keyword>
<keyword evidence="3 6" id="KW-1133">Transmembrane helix</keyword>
<feature type="region of interest" description="Disordered" evidence="5">
    <location>
        <begin position="524"/>
        <end position="552"/>
    </location>
</feature>
<sequence>MEFEEALKLVGEFGLFQWLLIAYLGFFMVPMHSITMAVHVFTLLEPPHWCRQPELEETFNLTPEQARELGVPRDADGKWSSCTMYEVNLTALGSWTPGWSFNESLPSRGNLPVVPCRSGWHYDYSLVYPTIVSQLDWVCGENWKAYISHTVFFGAMSFGVVLFGAFSDIFGRVLVTVLVYMLAGVGAVATFFTENFYVFLATRVLVGGVLLAIYTNPFVLVLEYMPPKKRMLMGGVFGFVYPLLGAALPWVAYAIGHWRLLNAVIVVPAVMGTIVSMFVPESTRWLLSKGKTDKAKKIMRTIGKINGKDVESKALDSLQPPEKSDSATSSALVIFKYPCLRRSFVIMVLIRFIACVGNQVGQLYAATATDDPFVMSSATNAVDVLGIWLAVPMADKFGRKTTAFCSYALACLCYLASGQVYAHRTALLCTLMVGRVLLTIAYDVGSVYGAEIDPTEVRTQALSIRQAFGSLGRILGSHVVQLAVYGRFVPLFILGGLSCVAALITLPLPETNNLKLPETFEEAEAMHHHPKKEDKDEEKAATQSKQDKLNNN</sequence>
<dbReference type="EMBL" id="GACK01008093">
    <property type="protein sequence ID" value="JAA56941.1"/>
    <property type="molecule type" value="mRNA"/>
</dbReference>
<evidence type="ECO:0000256" key="2">
    <source>
        <dbReference type="ARBA" id="ARBA00022692"/>
    </source>
</evidence>
<dbReference type="SUPFAM" id="SSF103473">
    <property type="entry name" value="MFS general substrate transporter"/>
    <property type="match status" value="1"/>
</dbReference>
<evidence type="ECO:0000256" key="1">
    <source>
        <dbReference type="ARBA" id="ARBA00004141"/>
    </source>
</evidence>
<reference evidence="8" key="2">
    <citation type="journal article" date="2015" name="J. Proteomics">
        <title>Sexual differences in the sialomes of the zebra tick, Rhipicephalus pulchellus.</title>
        <authorList>
            <person name="Tan A.W."/>
            <person name="Francischetti I.M."/>
            <person name="Slovak M."/>
            <person name="Kini R.M."/>
            <person name="Ribeiro J.M."/>
        </authorList>
    </citation>
    <scope>NUCLEOTIDE SEQUENCE</scope>
    <source>
        <tissue evidence="8">Salivary gland</tissue>
    </source>
</reference>
<evidence type="ECO:0000256" key="6">
    <source>
        <dbReference type="SAM" id="Phobius"/>
    </source>
</evidence>
<evidence type="ECO:0000259" key="7">
    <source>
        <dbReference type="PROSITE" id="PS50850"/>
    </source>
</evidence>
<feature type="transmembrane region" description="Helical" evidence="6">
    <location>
        <begin position="234"/>
        <end position="255"/>
    </location>
</feature>
<dbReference type="Pfam" id="PF00083">
    <property type="entry name" value="Sugar_tr"/>
    <property type="match status" value="1"/>
</dbReference>
<proteinExistence type="evidence at transcript level"/>
<dbReference type="InterPro" id="IPR020846">
    <property type="entry name" value="MFS_dom"/>
</dbReference>
<name>L7LXY0_RHIPC</name>
<feature type="transmembrane region" description="Helical" evidence="6">
    <location>
        <begin position="20"/>
        <end position="44"/>
    </location>
</feature>
<dbReference type="InterPro" id="IPR005829">
    <property type="entry name" value="Sugar_transporter_CS"/>
</dbReference>
<comment type="subcellular location">
    <subcellularLocation>
        <location evidence="1">Membrane</location>
        <topology evidence="1">Multi-pass membrane protein</topology>
    </subcellularLocation>
</comment>
<feature type="transmembrane region" description="Helical" evidence="6">
    <location>
        <begin position="261"/>
        <end position="279"/>
    </location>
</feature>
<keyword evidence="2 6" id="KW-0812">Transmembrane</keyword>
<evidence type="ECO:0000256" key="5">
    <source>
        <dbReference type="SAM" id="MobiDB-lite"/>
    </source>
</evidence>
<accession>L7LXY0</accession>
<feature type="domain" description="Major facilitator superfamily (MFS) profile" evidence="7">
    <location>
        <begin position="86"/>
        <end position="513"/>
    </location>
</feature>
<reference evidence="8" key="1">
    <citation type="submission" date="2012-11" db="EMBL/GenBank/DDBJ databases">
        <authorList>
            <person name="Lucero-Rivera Y.E."/>
            <person name="Tovar-Ramirez D."/>
        </authorList>
    </citation>
    <scope>NUCLEOTIDE SEQUENCE</scope>
    <source>
        <tissue evidence="8">Salivary gland</tissue>
    </source>
</reference>
<evidence type="ECO:0000313" key="8">
    <source>
        <dbReference type="EMBL" id="JAA56941.1"/>
    </source>
</evidence>
<feature type="transmembrane region" description="Helical" evidence="6">
    <location>
        <begin position="488"/>
        <end position="508"/>
    </location>
</feature>
<evidence type="ECO:0000256" key="4">
    <source>
        <dbReference type="ARBA" id="ARBA00023136"/>
    </source>
</evidence>
<dbReference type="GO" id="GO:0022857">
    <property type="term" value="F:transmembrane transporter activity"/>
    <property type="evidence" value="ECO:0007669"/>
    <property type="project" value="InterPro"/>
</dbReference>
<dbReference type="PROSITE" id="PS00216">
    <property type="entry name" value="SUGAR_TRANSPORT_1"/>
    <property type="match status" value="1"/>
</dbReference>
<feature type="transmembrane region" description="Helical" evidence="6">
    <location>
        <begin position="146"/>
        <end position="166"/>
    </location>
</feature>
<dbReference type="AlphaFoldDB" id="L7LXY0"/>